<sequence length="186" mass="19925">MNIVHGNHHMHWAIGLLIGFVSFLLSSFLFSLFIEAGVLVTFLTGVVGSGLLFVLLGYREHLIRNVGLSTIGMVGAILLGFAVGEMTASLVPSVGELFANAMFLVTVTTVFGTVLGVIVFGKKTFGFFFGISLLTALALTVLIEVTNIMQGQFWQGVDLNYVLIVTTIGMVAGLALGLFEDVKRVH</sequence>
<accession>A0A377FPW7</accession>
<dbReference type="STRING" id="1397694.GCA_000702585_00711"/>
<gene>
    <name evidence="2" type="ORF">NCTC13163_00190</name>
</gene>
<reference evidence="2 3" key="1">
    <citation type="submission" date="2018-06" db="EMBL/GenBank/DDBJ databases">
        <authorList>
            <consortium name="Pathogen Informatics"/>
            <person name="Doyle S."/>
        </authorList>
    </citation>
    <scope>NUCLEOTIDE SEQUENCE [LARGE SCALE GENOMIC DNA]</scope>
    <source>
        <strain evidence="2 3">NCTC13163</strain>
    </source>
</reference>
<keyword evidence="1" id="KW-0812">Transmembrane</keyword>
<keyword evidence="1" id="KW-1133">Transmembrane helix</keyword>
<dbReference type="AlphaFoldDB" id="A0A377FPW7"/>
<organism evidence="2 3">
    <name type="scientific">Exiguobacterium aurantiacum</name>
    <dbReference type="NCBI Taxonomy" id="33987"/>
    <lineage>
        <taxon>Bacteria</taxon>
        <taxon>Bacillati</taxon>
        <taxon>Bacillota</taxon>
        <taxon>Bacilli</taxon>
        <taxon>Bacillales</taxon>
        <taxon>Bacillales Family XII. Incertae Sedis</taxon>
        <taxon>Exiguobacterium</taxon>
    </lineage>
</organism>
<evidence type="ECO:0000313" key="2">
    <source>
        <dbReference type="EMBL" id="STO06851.1"/>
    </source>
</evidence>
<protein>
    <submittedName>
        <fullName evidence="2">Uncharacterized protein</fullName>
    </submittedName>
</protein>
<feature type="transmembrane region" description="Helical" evidence="1">
    <location>
        <begin position="39"/>
        <end position="58"/>
    </location>
</feature>
<feature type="transmembrane region" description="Helical" evidence="1">
    <location>
        <begin position="127"/>
        <end position="149"/>
    </location>
</feature>
<feature type="transmembrane region" description="Helical" evidence="1">
    <location>
        <begin position="161"/>
        <end position="179"/>
    </location>
</feature>
<proteinExistence type="predicted"/>
<evidence type="ECO:0000256" key="1">
    <source>
        <dbReference type="SAM" id="Phobius"/>
    </source>
</evidence>
<dbReference type="EMBL" id="UGGP01000001">
    <property type="protein sequence ID" value="STO06851.1"/>
    <property type="molecule type" value="Genomic_DNA"/>
</dbReference>
<name>A0A377FPW7_9BACL</name>
<dbReference type="Proteomes" id="UP000254060">
    <property type="component" value="Unassembled WGS sequence"/>
</dbReference>
<feature type="transmembrane region" description="Helical" evidence="1">
    <location>
        <begin position="12"/>
        <end position="33"/>
    </location>
</feature>
<keyword evidence="1" id="KW-0472">Membrane</keyword>
<feature type="transmembrane region" description="Helical" evidence="1">
    <location>
        <begin position="70"/>
        <end position="91"/>
    </location>
</feature>
<evidence type="ECO:0000313" key="3">
    <source>
        <dbReference type="Proteomes" id="UP000254060"/>
    </source>
</evidence>
<feature type="transmembrane region" description="Helical" evidence="1">
    <location>
        <begin position="97"/>
        <end position="120"/>
    </location>
</feature>